<keyword evidence="6" id="KW-1185">Reference proteome</keyword>
<keyword evidence="1" id="KW-0808">Transferase</keyword>
<feature type="region of interest" description="Disordered" evidence="3">
    <location>
        <begin position="282"/>
        <end position="301"/>
    </location>
</feature>
<dbReference type="PRINTS" id="PR00990">
    <property type="entry name" value="RIBOKINASE"/>
</dbReference>
<feature type="region of interest" description="Disordered" evidence="3">
    <location>
        <begin position="212"/>
        <end position="237"/>
    </location>
</feature>
<reference evidence="5 6" key="1">
    <citation type="submission" date="2024-06" db="EMBL/GenBank/DDBJ databases">
        <authorList>
            <person name="Bataeva Y.V."/>
            <person name="Grigorian L.N."/>
            <person name="Solomentsev V.I."/>
        </authorList>
    </citation>
    <scope>NUCLEOTIDE SEQUENCE [LARGE SCALE GENOMIC DNA]</scope>
    <source>
        <strain evidence="6">SCPM-O-B-12605 (RCAM04882)</strain>
    </source>
</reference>
<comment type="caution">
    <text evidence="5">The sequence shown here is derived from an EMBL/GenBank/DDBJ whole genome shotgun (WGS) entry which is preliminary data.</text>
</comment>
<protein>
    <submittedName>
        <fullName evidence="5">PfkB family carbohydrate kinase</fullName>
    </submittedName>
</protein>
<accession>A0ABV1ZZD2</accession>
<dbReference type="InterPro" id="IPR002139">
    <property type="entry name" value="Ribo/fructo_kinase"/>
</dbReference>
<evidence type="ECO:0000313" key="5">
    <source>
        <dbReference type="EMBL" id="MES0836394.1"/>
    </source>
</evidence>
<gene>
    <name evidence="5" type="ORF">ABUK86_21630</name>
</gene>
<dbReference type="GO" id="GO:0016301">
    <property type="term" value="F:kinase activity"/>
    <property type="evidence" value="ECO:0007669"/>
    <property type="project" value="UniProtKB-KW"/>
</dbReference>
<dbReference type="RefSeq" id="WP_267944658.1">
    <property type="nucleotide sequence ID" value="NZ_JBEQNA010000001.1"/>
</dbReference>
<evidence type="ECO:0000259" key="4">
    <source>
        <dbReference type="Pfam" id="PF00294"/>
    </source>
</evidence>
<name>A0ABV1ZZD2_9ACTN</name>
<dbReference type="PANTHER" id="PTHR10584:SF166">
    <property type="entry name" value="RIBOKINASE"/>
    <property type="match status" value="1"/>
</dbReference>
<sequence length="301" mass="31544">MTAFHVVGGTYTDDVYWVGSELDFDVSLTASGHERTPGGPGACLALALRRLGADVELTTALGDQEDSTRALSLLESEGVRVGPLRGTGPLDHTVTLVTPSLESVTVTRREQPPLEAVHDPAAAPRPDTVLVVCSPSRLSTLAARARGRRLVLVPHLTQCRELAAMPSGRRADLLGAVDLLVANRREFDLLAPLPEISLVGAVAVTSGAGGSVLRTGDRRLRQPALSRGGTPRNPNGAGEAFTAALLVARASGADWEPSLRAAAIHAGRHVCRRASLSFPRSSPRELVASGLTPTETEPAYG</sequence>
<dbReference type="Pfam" id="PF00294">
    <property type="entry name" value="PfkB"/>
    <property type="match status" value="1"/>
</dbReference>
<evidence type="ECO:0000256" key="2">
    <source>
        <dbReference type="ARBA" id="ARBA00022777"/>
    </source>
</evidence>
<evidence type="ECO:0000313" key="6">
    <source>
        <dbReference type="Proteomes" id="UP001432401"/>
    </source>
</evidence>
<dbReference type="Proteomes" id="UP001432401">
    <property type="component" value="Unassembled WGS sequence"/>
</dbReference>
<feature type="domain" description="Carbohydrate kinase PfkB" evidence="4">
    <location>
        <begin position="24"/>
        <end position="265"/>
    </location>
</feature>
<organism evidence="5 6">
    <name type="scientific">Nocardiopsis tropica</name>
    <dbReference type="NCBI Taxonomy" id="109330"/>
    <lineage>
        <taxon>Bacteria</taxon>
        <taxon>Bacillati</taxon>
        <taxon>Actinomycetota</taxon>
        <taxon>Actinomycetes</taxon>
        <taxon>Streptosporangiales</taxon>
        <taxon>Nocardiopsidaceae</taxon>
        <taxon>Nocardiopsis</taxon>
    </lineage>
</organism>
<dbReference type="InterPro" id="IPR011611">
    <property type="entry name" value="PfkB_dom"/>
</dbReference>
<dbReference type="PANTHER" id="PTHR10584">
    <property type="entry name" value="SUGAR KINASE"/>
    <property type="match status" value="1"/>
</dbReference>
<evidence type="ECO:0000256" key="1">
    <source>
        <dbReference type="ARBA" id="ARBA00022679"/>
    </source>
</evidence>
<dbReference type="Gene3D" id="3.40.1190.20">
    <property type="match status" value="1"/>
</dbReference>
<dbReference type="InterPro" id="IPR029056">
    <property type="entry name" value="Ribokinase-like"/>
</dbReference>
<proteinExistence type="predicted"/>
<dbReference type="EMBL" id="JBEQNB010000012">
    <property type="protein sequence ID" value="MES0836394.1"/>
    <property type="molecule type" value="Genomic_DNA"/>
</dbReference>
<dbReference type="SUPFAM" id="SSF53613">
    <property type="entry name" value="Ribokinase-like"/>
    <property type="match status" value="1"/>
</dbReference>
<evidence type="ECO:0000256" key="3">
    <source>
        <dbReference type="SAM" id="MobiDB-lite"/>
    </source>
</evidence>
<keyword evidence="2 5" id="KW-0418">Kinase</keyword>